<comment type="caution">
    <text evidence="1">The sequence shown here is derived from an EMBL/GenBank/DDBJ whole genome shotgun (WGS) entry which is preliminary data.</text>
</comment>
<reference evidence="1" key="2">
    <citation type="submission" date="2020-09" db="EMBL/GenBank/DDBJ databases">
        <authorList>
            <person name="Sun Q."/>
            <person name="Ohkuma M."/>
        </authorList>
    </citation>
    <scope>NUCLEOTIDE SEQUENCE</scope>
    <source>
        <strain evidence="1">JCM 4714</strain>
    </source>
</reference>
<reference evidence="1" key="1">
    <citation type="journal article" date="2014" name="Int. J. Syst. Evol. Microbiol.">
        <title>Complete genome sequence of Corynebacterium casei LMG S-19264T (=DSM 44701T), isolated from a smear-ripened cheese.</title>
        <authorList>
            <consortium name="US DOE Joint Genome Institute (JGI-PGF)"/>
            <person name="Walter F."/>
            <person name="Albersmeier A."/>
            <person name="Kalinowski J."/>
            <person name="Ruckert C."/>
        </authorList>
    </citation>
    <scope>NUCLEOTIDE SEQUENCE</scope>
    <source>
        <strain evidence="1">JCM 4714</strain>
    </source>
</reference>
<dbReference type="AlphaFoldDB" id="A0A918YSE8"/>
<evidence type="ECO:0000313" key="1">
    <source>
        <dbReference type="EMBL" id="GHE13526.1"/>
    </source>
</evidence>
<name>A0A918YSE8_9ACTN</name>
<organism evidence="1 2">
    <name type="scientific">Streptomyces alanosinicus</name>
    <dbReference type="NCBI Taxonomy" id="68171"/>
    <lineage>
        <taxon>Bacteria</taxon>
        <taxon>Bacillati</taxon>
        <taxon>Actinomycetota</taxon>
        <taxon>Actinomycetes</taxon>
        <taxon>Kitasatosporales</taxon>
        <taxon>Streptomycetaceae</taxon>
        <taxon>Streptomyces</taxon>
    </lineage>
</organism>
<dbReference type="EMBL" id="BMVG01000041">
    <property type="protein sequence ID" value="GHE13526.1"/>
    <property type="molecule type" value="Genomic_DNA"/>
</dbReference>
<proteinExistence type="predicted"/>
<protein>
    <submittedName>
        <fullName evidence="1">Uncharacterized protein</fullName>
    </submittedName>
</protein>
<gene>
    <name evidence="1" type="ORF">GCM10010339_80790</name>
</gene>
<dbReference type="Proteomes" id="UP000655443">
    <property type="component" value="Unassembled WGS sequence"/>
</dbReference>
<dbReference type="RefSeq" id="WP_189958583.1">
    <property type="nucleotide sequence ID" value="NZ_BMVG01000041.1"/>
</dbReference>
<keyword evidence="2" id="KW-1185">Reference proteome</keyword>
<accession>A0A918YSE8</accession>
<evidence type="ECO:0000313" key="2">
    <source>
        <dbReference type="Proteomes" id="UP000655443"/>
    </source>
</evidence>
<sequence length="169" mass="17790">MTAPADALDPVRAELLRAARAEAEAVLGRARADADETVRLARGTAEKVLAQARDLGAADGRAAATRERVRAAADAWARELAARAEVFADLRVKTRCGVRQALVDGALPSARFAETARALLGADARITAVQGGGVTAEAPGRRLDLSADTLADRALARMGVRIESLWERP</sequence>